<comment type="caution">
    <text evidence="2">The sequence shown here is derived from an EMBL/GenBank/DDBJ whole genome shotgun (WGS) entry which is preliminary data.</text>
</comment>
<feature type="compositionally biased region" description="Low complexity" evidence="1">
    <location>
        <begin position="25"/>
        <end position="41"/>
    </location>
</feature>
<dbReference type="Proteomes" id="UP000298860">
    <property type="component" value="Unassembled WGS sequence"/>
</dbReference>
<evidence type="ECO:0000313" key="3">
    <source>
        <dbReference type="Proteomes" id="UP000298860"/>
    </source>
</evidence>
<evidence type="ECO:0000313" key="2">
    <source>
        <dbReference type="EMBL" id="GDY32778.1"/>
    </source>
</evidence>
<name>A0A4D4JDQ3_9PSEU</name>
<sequence length="63" mass="6626">MLPSAYRKLVSCRVAKSFGCGMLTSANPAATAPANPSSASPVTPHNSFQDGIQRRTPVRPRLG</sequence>
<gene>
    <name evidence="2" type="ORF">GTS_44110</name>
</gene>
<dbReference type="AlphaFoldDB" id="A0A4D4JDQ3"/>
<dbReference type="EMBL" id="BJFL01000028">
    <property type="protein sequence ID" value="GDY32778.1"/>
    <property type="molecule type" value="Genomic_DNA"/>
</dbReference>
<accession>A0A4D4JDQ3</accession>
<reference evidence="3" key="1">
    <citation type="submission" date="2019-04" db="EMBL/GenBank/DDBJ databases">
        <title>Draft genome sequence of Pseudonocardiaceae bacterium SL3-2-4.</title>
        <authorList>
            <person name="Ningsih F."/>
            <person name="Yokota A."/>
            <person name="Sakai Y."/>
            <person name="Nanatani K."/>
            <person name="Yabe S."/>
            <person name="Oetari A."/>
            <person name="Sjamsuridzal W."/>
        </authorList>
    </citation>
    <scope>NUCLEOTIDE SEQUENCE [LARGE SCALE GENOMIC DNA]</scope>
    <source>
        <strain evidence="3">SL3-2-4</strain>
    </source>
</reference>
<feature type="region of interest" description="Disordered" evidence="1">
    <location>
        <begin position="25"/>
        <end position="63"/>
    </location>
</feature>
<keyword evidence="3" id="KW-1185">Reference proteome</keyword>
<proteinExistence type="predicted"/>
<protein>
    <submittedName>
        <fullName evidence="2">Uncharacterized protein</fullName>
    </submittedName>
</protein>
<organism evidence="2 3">
    <name type="scientific">Gandjariella thermophila</name>
    <dbReference type="NCBI Taxonomy" id="1931992"/>
    <lineage>
        <taxon>Bacteria</taxon>
        <taxon>Bacillati</taxon>
        <taxon>Actinomycetota</taxon>
        <taxon>Actinomycetes</taxon>
        <taxon>Pseudonocardiales</taxon>
        <taxon>Pseudonocardiaceae</taxon>
        <taxon>Gandjariella</taxon>
    </lineage>
</organism>
<evidence type="ECO:0000256" key="1">
    <source>
        <dbReference type="SAM" id="MobiDB-lite"/>
    </source>
</evidence>